<protein>
    <submittedName>
        <fullName evidence="4">Uncharacterized protein</fullName>
    </submittedName>
</protein>
<feature type="coiled-coil region" evidence="1">
    <location>
        <begin position="35"/>
        <end position="105"/>
    </location>
</feature>
<proteinExistence type="predicted"/>
<name>A0A3P7IER3_STRVU</name>
<feature type="region of interest" description="Disordered" evidence="2">
    <location>
        <begin position="120"/>
        <end position="140"/>
    </location>
</feature>
<reference evidence="4 5" key="1">
    <citation type="submission" date="2018-11" db="EMBL/GenBank/DDBJ databases">
        <authorList>
            <consortium name="Pathogen Informatics"/>
        </authorList>
    </citation>
    <scope>NUCLEOTIDE SEQUENCE [LARGE SCALE GENOMIC DNA]</scope>
</reference>
<evidence type="ECO:0000256" key="3">
    <source>
        <dbReference type="SAM" id="Phobius"/>
    </source>
</evidence>
<organism evidence="4 5">
    <name type="scientific">Strongylus vulgaris</name>
    <name type="common">Blood worm</name>
    <dbReference type="NCBI Taxonomy" id="40348"/>
    <lineage>
        <taxon>Eukaryota</taxon>
        <taxon>Metazoa</taxon>
        <taxon>Ecdysozoa</taxon>
        <taxon>Nematoda</taxon>
        <taxon>Chromadorea</taxon>
        <taxon>Rhabditida</taxon>
        <taxon>Rhabditina</taxon>
        <taxon>Rhabditomorpha</taxon>
        <taxon>Strongyloidea</taxon>
        <taxon>Strongylidae</taxon>
        <taxon>Strongylus</taxon>
    </lineage>
</organism>
<evidence type="ECO:0000256" key="1">
    <source>
        <dbReference type="SAM" id="Coils"/>
    </source>
</evidence>
<gene>
    <name evidence="4" type="ORF">SVUK_LOCUS3014</name>
</gene>
<evidence type="ECO:0000313" key="4">
    <source>
        <dbReference type="EMBL" id="VDM68016.1"/>
    </source>
</evidence>
<evidence type="ECO:0000256" key="2">
    <source>
        <dbReference type="SAM" id="MobiDB-lite"/>
    </source>
</evidence>
<keyword evidence="3" id="KW-1133">Transmembrane helix</keyword>
<feature type="region of interest" description="Disordered" evidence="2">
    <location>
        <begin position="155"/>
        <end position="185"/>
    </location>
</feature>
<sequence>MLTTQVRELHTSTASDLDKQLTEFTRCAAMMKKAVRHAEFKNNELRDKMSKEKDEVLEEVMAKYEALSSSQIETEKQLMDKTRQLQRLQDELRRTKEQCEDIENAISRICNMAELSSAPVRLRTRSESPATPHTASDAMRKIRVEQAELEVSRLKKQLEAHEKEKKSQRDRDKLKEEETSEREMKLSTIEHELRRTTERLQAIQQEKEMKETMMTTLQNTITTTHRTHKEFIEGLMSNHRDELASRDKMHETELEDRLRTYYMFGGFMMAAAAIFISDFGMAEN</sequence>
<dbReference type="OrthoDB" id="5859884at2759"/>
<dbReference type="EMBL" id="UYYB01007317">
    <property type="protein sequence ID" value="VDM68016.1"/>
    <property type="molecule type" value="Genomic_DNA"/>
</dbReference>
<keyword evidence="3" id="KW-0472">Membrane</keyword>
<evidence type="ECO:0000313" key="5">
    <source>
        <dbReference type="Proteomes" id="UP000270094"/>
    </source>
</evidence>
<dbReference type="Proteomes" id="UP000270094">
    <property type="component" value="Unassembled WGS sequence"/>
</dbReference>
<dbReference type="AlphaFoldDB" id="A0A3P7IER3"/>
<feature type="transmembrane region" description="Helical" evidence="3">
    <location>
        <begin position="261"/>
        <end position="281"/>
    </location>
</feature>
<keyword evidence="1" id="KW-0175">Coiled coil</keyword>
<accession>A0A3P7IER3</accession>
<keyword evidence="5" id="KW-1185">Reference proteome</keyword>
<keyword evidence="3" id="KW-0812">Transmembrane</keyword>